<dbReference type="EMBL" id="JAGGLD010000003">
    <property type="protein sequence ID" value="MBP2001351.1"/>
    <property type="molecule type" value="Genomic_DNA"/>
</dbReference>
<evidence type="ECO:0000313" key="2">
    <source>
        <dbReference type="Proteomes" id="UP001519288"/>
    </source>
</evidence>
<dbReference type="SUPFAM" id="SSF48613">
    <property type="entry name" value="Heme oxygenase-like"/>
    <property type="match status" value="1"/>
</dbReference>
<sequence>MSSTILTRLKEETAPYHIQTEQNRYATAITDRTLTMDLYREYLEKFYGFVQPIEDQFASWSAWNEFGFNYEVTRKTPLLHQDLIALGRTEEEIQALPICDELPDMSTFSKVIGVMYVLEGSTLGGQMITKLLKQYLPVDAEINGHYFNSYGAQTRAQWTEFRELLLKVADVEAKIEDEIVVSATNTFVQLDQWFKQ</sequence>
<organism evidence="1 2">
    <name type="scientific">Paenibacillus shirakamiensis</name>
    <dbReference type="NCBI Taxonomy" id="1265935"/>
    <lineage>
        <taxon>Bacteria</taxon>
        <taxon>Bacillati</taxon>
        <taxon>Bacillota</taxon>
        <taxon>Bacilli</taxon>
        <taxon>Bacillales</taxon>
        <taxon>Paenibacillaceae</taxon>
        <taxon>Paenibacillus</taxon>
    </lineage>
</organism>
<dbReference type="RefSeq" id="WP_209862483.1">
    <property type="nucleotide sequence ID" value="NZ_JAGGLD010000003.1"/>
</dbReference>
<dbReference type="Gene3D" id="1.20.910.10">
    <property type="entry name" value="Heme oxygenase-like"/>
    <property type="match status" value="1"/>
</dbReference>
<comment type="caution">
    <text evidence="1">The sequence shown here is derived from an EMBL/GenBank/DDBJ whole genome shotgun (WGS) entry which is preliminary data.</text>
</comment>
<protein>
    <submittedName>
        <fullName evidence="1">Heme oxygenase</fullName>
    </submittedName>
</protein>
<dbReference type="CDD" id="cd19166">
    <property type="entry name" value="HemeO-bac"/>
    <property type="match status" value="1"/>
</dbReference>
<gene>
    <name evidence="1" type="ORF">J2Z69_002394</name>
</gene>
<reference evidence="1 2" key="1">
    <citation type="submission" date="2021-03" db="EMBL/GenBank/DDBJ databases">
        <title>Genomic Encyclopedia of Type Strains, Phase IV (KMG-IV): sequencing the most valuable type-strain genomes for metagenomic binning, comparative biology and taxonomic classification.</title>
        <authorList>
            <person name="Goeker M."/>
        </authorList>
    </citation>
    <scope>NUCLEOTIDE SEQUENCE [LARGE SCALE GENOMIC DNA]</scope>
    <source>
        <strain evidence="1 2">DSM 26806</strain>
    </source>
</reference>
<dbReference type="InterPro" id="IPR016053">
    <property type="entry name" value="Haem_Oase-like"/>
</dbReference>
<keyword evidence="2" id="KW-1185">Reference proteome</keyword>
<dbReference type="InterPro" id="IPR016084">
    <property type="entry name" value="Haem_Oase-like_multi-hlx"/>
</dbReference>
<dbReference type="Pfam" id="PF01126">
    <property type="entry name" value="Heme_oxygenase"/>
    <property type="match status" value="1"/>
</dbReference>
<name>A0ABS4JI02_9BACL</name>
<accession>A0ABS4JI02</accession>
<proteinExistence type="predicted"/>
<evidence type="ECO:0000313" key="1">
    <source>
        <dbReference type="EMBL" id="MBP2001351.1"/>
    </source>
</evidence>
<dbReference type="Proteomes" id="UP001519288">
    <property type="component" value="Unassembled WGS sequence"/>
</dbReference>